<dbReference type="FunFam" id="3.40.50.300:FF:000159">
    <property type="entry name" value="Katanin p60 ATPase-containing subunit A1"/>
    <property type="match status" value="1"/>
</dbReference>
<dbReference type="InterPro" id="IPR027417">
    <property type="entry name" value="P-loop_NTPase"/>
</dbReference>
<evidence type="ECO:0000259" key="10">
    <source>
        <dbReference type="SMART" id="SM00382"/>
    </source>
</evidence>
<dbReference type="SMART" id="SM00382">
    <property type="entry name" value="AAA"/>
    <property type="match status" value="1"/>
</dbReference>
<evidence type="ECO:0000256" key="8">
    <source>
        <dbReference type="HAMAP-Rule" id="MF_03023"/>
    </source>
</evidence>
<feature type="domain" description="AAA+ ATPase" evidence="10">
    <location>
        <begin position="324"/>
        <end position="462"/>
    </location>
</feature>
<comment type="subcellular location">
    <subcellularLocation>
        <location evidence="1">Cytoplasm</location>
        <location evidence="1">Cytoskeleton</location>
    </subcellularLocation>
    <subcellularLocation>
        <location evidence="8">Cytoplasm</location>
    </subcellularLocation>
    <subcellularLocation>
        <location evidence="8">Cytoplasm</location>
        <location evidence="8">Cytoskeleton</location>
        <location evidence="8">Microtubule organizing center</location>
        <location evidence="8">Centrosome</location>
    </subcellularLocation>
    <subcellularLocation>
        <location evidence="8">Cytoplasm</location>
        <location evidence="8">Cytoskeleton</location>
        <location evidence="8">Spindle pole</location>
    </subcellularLocation>
    <subcellularLocation>
        <location evidence="8">Cytoplasm</location>
        <location evidence="8">Cytoskeleton</location>
        <location evidence="8">Spindle</location>
    </subcellularLocation>
    <text evidence="8">Predominantly cytoplasmic. Also localized to the interphase centrosome and the mitotic spindle poles. Enhanced recruitment to the mitotic spindle poles requires microtubules and interaction with KATNB1.</text>
</comment>
<protein>
    <recommendedName>
        <fullName evidence="8">Katanin p60 ATPase-containing subunit A1</fullName>
        <shortName evidence="8">Katanin p60 subunit A1</shortName>
        <ecNumber evidence="8">5.6.1.1</ecNumber>
    </recommendedName>
    <alternativeName>
        <fullName evidence="8">p60 katanin</fullName>
    </alternativeName>
</protein>
<dbReference type="InterPro" id="IPR028596">
    <property type="entry name" value="KATNA1"/>
</dbReference>
<dbReference type="PANTHER" id="PTHR23074">
    <property type="entry name" value="AAA DOMAIN-CONTAINING"/>
    <property type="match status" value="1"/>
</dbReference>
<evidence type="ECO:0000256" key="3">
    <source>
        <dbReference type="ARBA" id="ARBA00022701"/>
    </source>
</evidence>
<feature type="compositionally biased region" description="Basic and acidic residues" evidence="9">
    <location>
        <begin position="244"/>
        <end position="261"/>
    </location>
</feature>
<dbReference type="GO" id="GO:0016887">
    <property type="term" value="F:ATP hydrolysis activity"/>
    <property type="evidence" value="ECO:0007669"/>
    <property type="project" value="InterPro"/>
</dbReference>
<keyword evidence="6 8" id="KW-0206">Cytoskeleton</keyword>
<keyword evidence="5 8" id="KW-0067">ATP-binding</keyword>
<comment type="subunit">
    <text evidence="8">Can homooligomerize into hexameric rings, which may be promoted by interaction with microtubules. Interacts with KATNB1, which may serve as a targeting subunit.</text>
</comment>
<dbReference type="Proteomes" id="UP001367676">
    <property type="component" value="Unassembled WGS sequence"/>
</dbReference>
<dbReference type="HAMAP" id="MF_03023">
    <property type="entry name" value="Katanin_p60_A1"/>
    <property type="match status" value="1"/>
</dbReference>
<comment type="catalytic activity">
    <reaction evidence="8">
        <text>n ATP + n H2O + a microtubule = n ADP + n phosphate + (n+1) alpha/beta tubulin heterodimers.</text>
        <dbReference type="EC" id="5.6.1.1"/>
    </reaction>
</comment>
<dbReference type="GO" id="GO:0000922">
    <property type="term" value="C:spindle pole"/>
    <property type="evidence" value="ECO:0007669"/>
    <property type="project" value="UniProtKB-SubCell"/>
</dbReference>
<feature type="compositionally biased region" description="Polar residues" evidence="9">
    <location>
        <begin position="188"/>
        <end position="201"/>
    </location>
</feature>
<dbReference type="InterPro" id="IPR003959">
    <property type="entry name" value="ATPase_AAA_core"/>
</dbReference>
<dbReference type="GO" id="GO:0008568">
    <property type="term" value="F:microtubule severing ATPase activity"/>
    <property type="evidence" value="ECO:0007669"/>
    <property type="project" value="UniProtKB-EC"/>
</dbReference>
<evidence type="ECO:0000256" key="6">
    <source>
        <dbReference type="ARBA" id="ARBA00023212"/>
    </source>
</evidence>
<dbReference type="InterPro" id="IPR003593">
    <property type="entry name" value="AAA+_ATPase"/>
</dbReference>
<keyword evidence="4 8" id="KW-0547">Nucleotide-binding</keyword>
<dbReference type="GO" id="GO:0051301">
    <property type="term" value="P:cell division"/>
    <property type="evidence" value="ECO:0007669"/>
    <property type="project" value="UniProtKB-KW"/>
</dbReference>
<feature type="region of interest" description="Disordered" evidence="9">
    <location>
        <begin position="143"/>
        <end position="206"/>
    </location>
</feature>
<name>A0AAN9YA12_9HEMI</name>
<dbReference type="GO" id="GO:0008017">
    <property type="term" value="F:microtubule binding"/>
    <property type="evidence" value="ECO:0007669"/>
    <property type="project" value="UniProtKB-UniRule"/>
</dbReference>
<proteinExistence type="inferred from homology"/>
<feature type="compositionally biased region" description="Polar residues" evidence="9">
    <location>
        <begin position="152"/>
        <end position="162"/>
    </location>
</feature>
<comment type="activity regulation">
    <text evidence="8">ATPase activity is stimulated by microtubules, which promote homooligomerization. ATP-dependent microtubule severing is stimulated by interaction with KATNB1.</text>
</comment>
<evidence type="ECO:0000256" key="1">
    <source>
        <dbReference type="ARBA" id="ARBA00004245"/>
    </source>
</evidence>
<feature type="compositionally biased region" description="Polar residues" evidence="9">
    <location>
        <begin position="94"/>
        <end position="110"/>
    </location>
</feature>
<keyword evidence="2 8" id="KW-0963">Cytoplasm</keyword>
<dbReference type="Pfam" id="PF00004">
    <property type="entry name" value="AAA"/>
    <property type="match status" value="1"/>
</dbReference>
<dbReference type="Pfam" id="PF09336">
    <property type="entry name" value="Vps4_C"/>
    <property type="match status" value="1"/>
</dbReference>
<reference evidence="11 12" key="1">
    <citation type="submission" date="2024-03" db="EMBL/GenBank/DDBJ databases">
        <title>Adaptation during the transition from Ophiocordyceps entomopathogen to insect associate is accompanied by gene loss and intensified selection.</title>
        <authorList>
            <person name="Ward C.M."/>
            <person name="Onetto C.A."/>
            <person name="Borneman A.R."/>
        </authorList>
    </citation>
    <scope>NUCLEOTIDE SEQUENCE [LARGE SCALE GENOMIC DNA]</scope>
    <source>
        <strain evidence="11">AWRI1</strain>
        <tissue evidence="11">Single Adult Female</tissue>
    </source>
</reference>
<keyword evidence="3 8" id="KW-0493">Microtubule</keyword>
<dbReference type="GO" id="GO:0005737">
    <property type="term" value="C:cytoplasm"/>
    <property type="evidence" value="ECO:0007669"/>
    <property type="project" value="UniProtKB-SubCell"/>
</dbReference>
<dbReference type="EMBL" id="JBBCAQ010000006">
    <property type="protein sequence ID" value="KAK7603769.1"/>
    <property type="molecule type" value="Genomic_DNA"/>
</dbReference>
<dbReference type="Gene3D" id="3.40.50.300">
    <property type="entry name" value="P-loop containing nucleotide triphosphate hydrolases"/>
    <property type="match status" value="1"/>
</dbReference>
<gene>
    <name evidence="8" type="primary">KATNA1</name>
    <name evidence="11" type="ORF">V9T40_003768</name>
</gene>
<keyword evidence="7 8" id="KW-0413">Isomerase</keyword>
<dbReference type="InterPro" id="IPR003960">
    <property type="entry name" value="ATPase_AAA_CS"/>
</dbReference>
<dbReference type="InterPro" id="IPR015415">
    <property type="entry name" value="Spast_Vps4_C"/>
</dbReference>
<dbReference type="InterPro" id="IPR050304">
    <property type="entry name" value="MT-severing_AAA_ATPase"/>
</dbReference>
<accession>A0AAN9YA12</accession>
<dbReference type="GO" id="GO:0005524">
    <property type="term" value="F:ATP binding"/>
    <property type="evidence" value="ECO:0007669"/>
    <property type="project" value="UniProtKB-KW"/>
</dbReference>
<keyword evidence="8" id="KW-0132">Cell division</keyword>
<evidence type="ECO:0000256" key="5">
    <source>
        <dbReference type="ARBA" id="ARBA00022840"/>
    </source>
</evidence>
<evidence type="ECO:0000256" key="9">
    <source>
        <dbReference type="SAM" id="MobiDB-lite"/>
    </source>
</evidence>
<dbReference type="EC" id="5.6.1.1" evidence="8"/>
<dbReference type="SUPFAM" id="SSF52540">
    <property type="entry name" value="P-loop containing nucleoside triphosphate hydrolases"/>
    <property type="match status" value="1"/>
</dbReference>
<evidence type="ECO:0000256" key="2">
    <source>
        <dbReference type="ARBA" id="ARBA00022490"/>
    </source>
</evidence>
<feature type="binding site" evidence="8">
    <location>
        <begin position="332"/>
        <end position="339"/>
    </location>
    <ligand>
        <name>ATP</name>
        <dbReference type="ChEBI" id="CHEBI:30616"/>
    </ligand>
</feature>
<dbReference type="PROSITE" id="PS00674">
    <property type="entry name" value="AAA"/>
    <property type="match status" value="1"/>
</dbReference>
<evidence type="ECO:0000256" key="7">
    <source>
        <dbReference type="ARBA" id="ARBA00023235"/>
    </source>
</evidence>
<comment type="caution">
    <text evidence="11">The sequence shown here is derived from an EMBL/GenBank/DDBJ whole genome shotgun (WGS) entry which is preliminary data.</text>
</comment>
<evidence type="ECO:0000313" key="12">
    <source>
        <dbReference type="Proteomes" id="UP001367676"/>
    </source>
</evidence>
<dbReference type="FunFam" id="1.10.8.60:FF:000025">
    <property type="entry name" value="Katanin p60 ATPase-containing subunit A1"/>
    <property type="match status" value="1"/>
</dbReference>
<dbReference type="AlphaFoldDB" id="A0AAN9YA12"/>
<dbReference type="Pfam" id="PF17862">
    <property type="entry name" value="AAA_lid_3"/>
    <property type="match status" value="1"/>
</dbReference>
<evidence type="ECO:0000313" key="11">
    <source>
        <dbReference type="EMBL" id="KAK7603769.1"/>
    </source>
</evidence>
<dbReference type="GO" id="GO:0051013">
    <property type="term" value="P:microtubule severing"/>
    <property type="evidence" value="ECO:0007669"/>
    <property type="project" value="UniProtKB-UniRule"/>
</dbReference>
<dbReference type="GO" id="GO:0005813">
    <property type="term" value="C:centrosome"/>
    <property type="evidence" value="ECO:0007669"/>
    <property type="project" value="UniProtKB-SubCell"/>
</dbReference>
<sequence>MGQPNGNSMTSAANANVAGGADVEYEFEVTIPVARFKSCMPATLCTHHACPAHCPRSNNGHDGFHHMARLMDSLILDPFSSFALTNIGNVRSGSKSTIFGKKSQNSQTKTEPVRSFHTSVQHSSQSVQTDNRTAFQKNFDRHYDDSRKPVHHQQNGGSSSHDSVAERWAASLRRRDPELQPIFPSINPARNRSCSHPSTIRSKPPINNVFNVRKNRKFSLRPMVKKVMTMNADVKKKSASYPKYNDDEVSSRSSSDKDQEQQRVFNPSGYEAHLVDSLEKDILLRNPNVKWTNVAGLQEAKTILQEAMVLPIIMPDFFKGIRRPWKGVLMIGPPGTGKTMLAQAVATECGTTFFNVSSSTLTSKYRGESEKLVRLLFEMARFYAPSTIFIDEIDSLCSQRGSDSEHEASRRFKAELLIHMDGLNSSGDGNVIMVLAATNHPWDIDEAFRRRFEKRVYIPLPNSETRISLLKICMEGTQLDENFNYSEISERLEGYTGSDIANVCRDAAMMCMRKKIYGQTPSQIKQIKKADIDLPVTTDDFIDAINRCKKSVSSADLHRYQTWIEEFGSY</sequence>
<dbReference type="Gene3D" id="1.10.8.60">
    <property type="match status" value="1"/>
</dbReference>
<organism evidence="11 12">
    <name type="scientific">Parthenolecanium corni</name>
    <dbReference type="NCBI Taxonomy" id="536013"/>
    <lineage>
        <taxon>Eukaryota</taxon>
        <taxon>Metazoa</taxon>
        <taxon>Ecdysozoa</taxon>
        <taxon>Arthropoda</taxon>
        <taxon>Hexapoda</taxon>
        <taxon>Insecta</taxon>
        <taxon>Pterygota</taxon>
        <taxon>Neoptera</taxon>
        <taxon>Paraneoptera</taxon>
        <taxon>Hemiptera</taxon>
        <taxon>Sternorrhyncha</taxon>
        <taxon>Coccoidea</taxon>
        <taxon>Coccidae</taxon>
        <taxon>Parthenolecanium</taxon>
    </lineage>
</organism>
<feature type="region of interest" description="Disordered" evidence="9">
    <location>
        <begin position="237"/>
        <end position="263"/>
    </location>
</feature>
<comment type="function">
    <text evidence="8">Catalytic subunit of a complex which severs microtubules in an ATP-dependent manner. Microtubule severing may promote rapid reorganization of cellular microtubule arrays and the release of microtubules from the centrosome following nucleation.</text>
</comment>
<dbReference type="InterPro" id="IPR041569">
    <property type="entry name" value="AAA_lid_3"/>
</dbReference>
<feature type="region of interest" description="Disordered" evidence="9">
    <location>
        <begin position="94"/>
        <end position="131"/>
    </location>
</feature>
<evidence type="ECO:0000256" key="4">
    <source>
        <dbReference type="ARBA" id="ARBA00022741"/>
    </source>
</evidence>
<feature type="compositionally biased region" description="Low complexity" evidence="9">
    <location>
        <begin position="117"/>
        <end position="129"/>
    </location>
</feature>
<keyword evidence="12" id="KW-1185">Reference proteome</keyword>
<keyword evidence="8" id="KW-0498">Mitosis</keyword>
<keyword evidence="8" id="KW-0131">Cell cycle</keyword>
<comment type="similarity">
    <text evidence="8">Belongs to the AAA ATPase family. Katanin p60 subunit A1 subfamily.</text>
</comment>
<dbReference type="GO" id="GO:0005874">
    <property type="term" value="C:microtubule"/>
    <property type="evidence" value="ECO:0007669"/>
    <property type="project" value="UniProtKB-KW"/>
</dbReference>
<dbReference type="PANTHER" id="PTHR23074:SF152">
    <property type="entry name" value="KATANIN P60 ATPASE-CONTAINING SUBUNIT A1"/>
    <property type="match status" value="1"/>
</dbReference>